<evidence type="ECO:0000313" key="9">
    <source>
        <dbReference type="EMBL" id="VAX18321.1"/>
    </source>
</evidence>
<dbReference type="GO" id="GO:0044718">
    <property type="term" value="P:siderophore transmembrane transport"/>
    <property type="evidence" value="ECO:0007669"/>
    <property type="project" value="TreeGrafter"/>
</dbReference>
<dbReference type="AlphaFoldDB" id="A0A3B1BUV8"/>
<dbReference type="GO" id="GO:0009279">
    <property type="term" value="C:cell outer membrane"/>
    <property type="evidence" value="ECO:0007669"/>
    <property type="project" value="UniProtKB-SubCell"/>
</dbReference>
<keyword evidence="2" id="KW-0813">Transport</keyword>
<dbReference type="Gene3D" id="2.40.170.20">
    <property type="entry name" value="TonB-dependent receptor, beta-barrel domain"/>
    <property type="match status" value="1"/>
</dbReference>
<evidence type="ECO:0000259" key="8">
    <source>
        <dbReference type="Pfam" id="PF07715"/>
    </source>
</evidence>
<keyword evidence="3" id="KW-0812">Transmembrane</keyword>
<dbReference type="EMBL" id="UOGD01000098">
    <property type="protein sequence ID" value="VAX18321.1"/>
    <property type="molecule type" value="Genomic_DNA"/>
</dbReference>
<evidence type="ECO:0000256" key="2">
    <source>
        <dbReference type="ARBA" id="ARBA00022448"/>
    </source>
</evidence>
<dbReference type="Pfam" id="PF13715">
    <property type="entry name" value="CarbopepD_reg_2"/>
    <property type="match status" value="1"/>
</dbReference>
<dbReference type="InterPro" id="IPR039426">
    <property type="entry name" value="TonB-dep_rcpt-like"/>
</dbReference>
<sequence>MIKRLLFLITLLITYSIQLHAGTTGKIAGKITDAETGEALPGINIMIEGTTMGAASDVNGEYLINNIPPGNYTIAASGVGFQKRRFLHVQVSADFTTSLDIQMSTEAITTETVVVRAKNPMIRRDLTSSHTTVDAQTIESLPVETITQLLTLQAGITQGAGGEIHIRGGRANETAYTVNGMSISNPYNNAKTVTIAPNAVQELSVVSGTFNAEYGNALSGIVNTITKEGTNKYHGSVTFYTGDYLSGNTETFFNIDDIDPLNNTVSEMTFSGPIFSNKLSFFLSGRYANSKGYLYGIREHNVTDSVRKNPLDPNDIFVLSTGDSAIVPMNSGWGLSTTGKITYRPTSTFKINLDVIYSQNEYQNYDHDLKYNPDANNPRYGWGLFGMIEVRHAVSNSTFYTVRASYNEDDFKRYLYPLVDASGNSVTFSAGESLEGLFADPRYQPDYKSTVRAAPVSFSAGGTYQGGGQSQFYQRTKILGGKFDMTSQLNNNHELKFGGLLRSYDVAMNSFSILRDSTRYRKATIAPAASNSNNNYIKKPLEISAYVQDKMEFESIVINIGLRYDYFNASSQYSTNIFYPSPNDPNIPSSIDPSTLLADAEAKHQFSPRLGISFPITDQGIIHFSYGHFYQLPPLAFLYTNPDFKFNFGSPYYGNANLNPERTVTYELGLQQQLAENVAFNLTGYYKDVRDLLATQQIRVSGSQTYFTYVNKDYGNIQGIIFSFTKRRTADDIWGLTLDYTFQVSEGNDVNADAFFLDLSSGNQTEKVPVPLNWDKTHQLNGTFTVGEVGNWNIAMIGRFASGLPYTPLLFDKQVNLTRNSDRRPAYLRFDLLAEKTFKFGSMGLVVFIKVYNLFDALNENLVYASTGRATYTLDANRAAALETDRIAARVPGVHTSADVYNRPNYYLAPREVRLGLSIEF</sequence>
<name>A0A3B1BUV8_9ZZZZ</name>
<dbReference type="PROSITE" id="PS52016">
    <property type="entry name" value="TONB_DEPENDENT_REC_3"/>
    <property type="match status" value="1"/>
</dbReference>
<evidence type="ECO:0000256" key="3">
    <source>
        <dbReference type="ARBA" id="ARBA00022692"/>
    </source>
</evidence>
<feature type="domain" description="TonB-dependent receptor plug" evidence="8">
    <location>
        <begin position="124"/>
        <end position="220"/>
    </location>
</feature>
<dbReference type="SUPFAM" id="SSF49464">
    <property type="entry name" value="Carboxypeptidase regulatory domain-like"/>
    <property type="match status" value="1"/>
</dbReference>
<dbReference type="InterPro" id="IPR012910">
    <property type="entry name" value="Plug_dom"/>
</dbReference>
<keyword evidence="6" id="KW-0998">Cell outer membrane</keyword>
<organism evidence="9">
    <name type="scientific">hydrothermal vent metagenome</name>
    <dbReference type="NCBI Taxonomy" id="652676"/>
    <lineage>
        <taxon>unclassified sequences</taxon>
        <taxon>metagenomes</taxon>
        <taxon>ecological metagenomes</taxon>
    </lineage>
</organism>
<dbReference type="SUPFAM" id="SSF56935">
    <property type="entry name" value="Porins"/>
    <property type="match status" value="1"/>
</dbReference>
<dbReference type="Gene3D" id="2.60.40.1120">
    <property type="entry name" value="Carboxypeptidase-like, regulatory domain"/>
    <property type="match status" value="1"/>
</dbReference>
<dbReference type="Pfam" id="PF00593">
    <property type="entry name" value="TonB_dep_Rec_b-barrel"/>
    <property type="match status" value="1"/>
</dbReference>
<dbReference type="InterPro" id="IPR037066">
    <property type="entry name" value="Plug_dom_sf"/>
</dbReference>
<evidence type="ECO:0000256" key="5">
    <source>
        <dbReference type="ARBA" id="ARBA00023136"/>
    </source>
</evidence>
<dbReference type="GO" id="GO:0015344">
    <property type="term" value="F:siderophore uptake transmembrane transporter activity"/>
    <property type="evidence" value="ECO:0007669"/>
    <property type="project" value="TreeGrafter"/>
</dbReference>
<evidence type="ECO:0000256" key="6">
    <source>
        <dbReference type="ARBA" id="ARBA00023237"/>
    </source>
</evidence>
<keyword evidence="9" id="KW-0675">Receptor</keyword>
<evidence type="ECO:0000259" key="7">
    <source>
        <dbReference type="Pfam" id="PF00593"/>
    </source>
</evidence>
<proteinExistence type="predicted"/>
<dbReference type="InterPro" id="IPR008969">
    <property type="entry name" value="CarboxyPept-like_regulatory"/>
</dbReference>
<dbReference type="PANTHER" id="PTHR30069">
    <property type="entry name" value="TONB-DEPENDENT OUTER MEMBRANE RECEPTOR"/>
    <property type="match status" value="1"/>
</dbReference>
<gene>
    <name evidence="9" type="ORF">MNBD_IGNAVI01-2595</name>
</gene>
<protein>
    <submittedName>
        <fullName evidence="9">TonB-dependent receptor</fullName>
    </submittedName>
</protein>
<comment type="subcellular location">
    <subcellularLocation>
        <location evidence="1">Cell outer membrane</location>
        <topology evidence="1">Multi-pass membrane protein</topology>
    </subcellularLocation>
</comment>
<dbReference type="PANTHER" id="PTHR30069:SF46">
    <property type="entry name" value="OAR PROTEIN"/>
    <property type="match status" value="1"/>
</dbReference>
<dbReference type="Pfam" id="PF07715">
    <property type="entry name" value="Plug"/>
    <property type="match status" value="1"/>
</dbReference>
<dbReference type="InterPro" id="IPR036942">
    <property type="entry name" value="Beta-barrel_TonB_sf"/>
</dbReference>
<accession>A0A3B1BUV8</accession>
<dbReference type="InterPro" id="IPR000531">
    <property type="entry name" value="Beta-barrel_TonB"/>
</dbReference>
<keyword evidence="4" id="KW-0798">TonB box</keyword>
<reference evidence="9" key="1">
    <citation type="submission" date="2018-06" db="EMBL/GenBank/DDBJ databases">
        <authorList>
            <person name="Zhirakovskaya E."/>
        </authorList>
    </citation>
    <scope>NUCLEOTIDE SEQUENCE</scope>
</reference>
<keyword evidence="5" id="KW-0472">Membrane</keyword>
<evidence type="ECO:0000256" key="4">
    <source>
        <dbReference type="ARBA" id="ARBA00023077"/>
    </source>
</evidence>
<dbReference type="Gene3D" id="2.170.130.10">
    <property type="entry name" value="TonB-dependent receptor, plug domain"/>
    <property type="match status" value="1"/>
</dbReference>
<evidence type="ECO:0000256" key="1">
    <source>
        <dbReference type="ARBA" id="ARBA00004571"/>
    </source>
</evidence>
<feature type="domain" description="TonB-dependent receptor-like beta-barrel" evidence="7">
    <location>
        <begin position="359"/>
        <end position="854"/>
    </location>
</feature>